<dbReference type="InterPro" id="IPR002110">
    <property type="entry name" value="Ankyrin_rpt"/>
</dbReference>
<accession>C8PK47</accession>
<reference evidence="3 4" key="1">
    <citation type="submission" date="2009-07" db="EMBL/GenBank/DDBJ databases">
        <authorList>
            <person name="Madupu R."/>
            <person name="Sebastian Y."/>
            <person name="Durkin A.S."/>
            <person name="Torralba M."/>
            <person name="Methe B."/>
            <person name="Sutton G.G."/>
            <person name="Strausberg R.L."/>
            <person name="Nelson K.E."/>
        </authorList>
    </citation>
    <scope>NUCLEOTIDE SEQUENCE [LARGE SCALE GENOMIC DNA]</scope>
    <source>
        <strain evidence="3 4">RM3268</strain>
    </source>
</reference>
<dbReference type="InterPro" id="IPR036770">
    <property type="entry name" value="Ankyrin_rpt-contain_sf"/>
</dbReference>
<dbReference type="AlphaFoldDB" id="C8PK47"/>
<feature type="transmembrane region" description="Helical" evidence="2">
    <location>
        <begin position="6"/>
        <end position="23"/>
    </location>
</feature>
<gene>
    <name evidence="3" type="ORF">CAMGR0001_1598</name>
</gene>
<dbReference type="RefSeq" id="WP_005872367.1">
    <property type="nucleotide sequence ID" value="NZ_ACYG01000027.1"/>
</dbReference>
<keyword evidence="2" id="KW-0812">Transmembrane</keyword>
<dbReference type="SUPFAM" id="SSF48403">
    <property type="entry name" value="Ankyrin repeat"/>
    <property type="match status" value="1"/>
</dbReference>
<dbReference type="eggNOG" id="COG0666">
    <property type="taxonomic scope" value="Bacteria"/>
</dbReference>
<sequence>MKYLKAILQFIAVFACLILYLFISGRVGLHKSQSHYTITIGSDATKEAGLDKYVSEAEMQSFAFRHWDIDYNSNPKNVFKEPATDVELKRLLKSKQTDKILKFMKDNNLTVDHTMHGGVTPVMYSSFWDDTNTTQELIKLGADIHKKDEYKLSAMAYAIENNATKAVRLLLDNGVKFEEAEVVRNRLLPPNYNHIKSLQISDDGNFTLIYDTDYPMISIGEPNYFFSYLTNTNMYEIAKMALESGYKPYIWKFQNSTVGLRYGNDIKKVVPEGILNDKAEPTDGFDITEYDFSLYDTFPGTPNYEPILKLLMQYNVGGQPSPEFLKRKYDDCHRNYIYSLDSYYKINYDATYYIPKSEISLIMTVYRKYCKDKNFTFKDVYEYTKFTSKLNEMKAVSIHMYTRDKDGRKLDQPYKDNLKKLDKYIDEISSDEIKNAIKESYEN</sequence>
<protein>
    <submittedName>
        <fullName evidence="3">Ankyrin repeat protein</fullName>
    </submittedName>
</protein>
<dbReference type="OrthoDB" id="5355259at2"/>
<keyword evidence="2" id="KW-1133">Transmembrane helix</keyword>
<proteinExistence type="predicted"/>
<name>C8PK47_9BACT</name>
<keyword evidence="1" id="KW-0040">ANK repeat</keyword>
<dbReference type="PROSITE" id="PS51257">
    <property type="entry name" value="PROKAR_LIPOPROTEIN"/>
    <property type="match status" value="1"/>
</dbReference>
<evidence type="ECO:0000256" key="1">
    <source>
        <dbReference type="PROSITE-ProRule" id="PRU00023"/>
    </source>
</evidence>
<feature type="repeat" description="ANK" evidence="1">
    <location>
        <begin position="117"/>
        <end position="149"/>
    </location>
</feature>
<dbReference type="Proteomes" id="UP000005709">
    <property type="component" value="Unassembled WGS sequence"/>
</dbReference>
<evidence type="ECO:0000313" key="3">
    <source>
        <dbReference type="EMBL" id="EEV17302.1"/>
    </source>
</evidence>
<evidence type="ECO:0000313" key="4">
    <source>
        <dbReference type="Proteomes" id="UP000005709"/>
    </source>
</evidence>
<dbReference type="Gene3D" id="1.25.40.20">
    <property type="entry name" value="Ankyrin repeat-containing domain"/>
    <property type="match status" value="1"/>
</dbReference>
<organism evidence="3 4">
    <name type="scientific">Campylobacter gracilis RM3268</name>
    <dbReference type="NCBI Taxonomy" id="553220"/>
    <lineage>
        <taxon>Bacteria</taxon>
        <taxon>Pseudomonadati</taxon>
        <taxon>Campylobacterota</taxon>
        <taxon>Epsilonproteobacteria</taxon>
        <taxon>Campylobacterales</taxon>
        <taxon>Campylobacteraceae</taxon>
        <taxon>Campylobacter</taxon>
    </lineage>
</organism>
<dbReference type="Pfam" id="PF12796">
    <property type="entry name" value="Ank_2"/>
    <property type="match status" value="1"/>
</dbReference>
<evidence type="ECO:0000256" key="2">
    <source>
        <dbReference type="SAM" id="Phobius"/>
    </source>
</evidence>
<dbReference type="SMART" id="SM00248">
    <property type="entry name" value="ANK"/>
    <property type="match status" value="2"/>
</dbReference>
<dbReference type="STRING" id="824.CGRAC_0664"/>
<keyword evidence="2" id="KW-0472">Membrane</keyword>
<comment type="caution">
    <text evidence="3">The sequence shown here is derived from an EMBL/GenBank/DDBJ whole genome shotgun (WGS) entry which is preliminary data.</text>
</comment>
<dbReference type="PROSITE" id="PS50088">
    <property type="entry name" value="ANK_REPEAT"/>
    <property type="match status" value="1"/>
</dbReference>
<keyword evidence="4" id="KW-1185">Reference proteome</keyword>
<dbReference type="EMBL" id="ACYG01000027">
    <property type="protein sequence ID" value="EEV17302.1"/>
    <property type="molecule type" value="Genomic_DNA"/>
</dbReference>